<dbReference type="InterPro" id="IPR046348">
    <property type="entry name" value="SIS_dom_sf"/>
</dbReference>
<dbReference type="Pfam" id="PF01380">
    <property type="entry name" value="SIS"/>
    <property type="match status" value="1"/>
</dbReference>
<proteinExistence type="predicted"/>
<dbReference type="InterPro" id="IPR009057">
    <property type="entry name" value="Homeodomain-like_sf"/>
</dbReference>
<name>A0ABY4GQT5_9BACI</name>
<protein>
    <submittedName>
        <fullName evidence="3">MurR/RpiR family transcriptional regulator</fullName>
    </submittedName>
</protein>
<organism evidence="3 4">
    <name type="scientific">Gracilibacillus salinarum</name>
    <dbReference type="NCBI Taxonomy" id="2932255"/>
    <lineage>
        <taxon>Bacteria</taxon>
        <taxon>Bacillati</taxon>
        <taxon>Bacillota</taxon>
        <taxon>Bacilli</taxon>
        <taxon>Bacillales</taxon>
        <taxon>Bacillaceae</taxon>
        <taxon>Gracilibacillus</taxon>
    </lineage>
</organism>
<dbReference type="SUPFAM" id="SSF46689">
    <property type="entry name" value="Homeodomain-like"/>
    <property type="match status" value="1"/>
</dbReference>
<dbReference type="Pfam" id="PF01418">
    <property type="entry name" value="HTH_6"/>
    <property type="match status" value="1"/>
</dbReference>
<dbReference type="EMBL" id="CP095071">
    <property type="protein sequence ID" value="UOQ86727.1"/>
    <property type="molecule type" value="Genomic_DNA"/>
</dbReference>
<accession>A0ABY4GQT5</accession>
<dbReference type="PROSITE" id="PS51071">
    <property type="entry name" value="HTH_RPIR"/>
    <property type="match status" value="1"/>
</dbReference>
<dbReference type="InterPro" id="IPR001347">
    <property type="entry name" value="SIS_dom"/>
</dbReference>
<gene>
    <name evidence="3" type="ORF">MUN87_07515</name>
</gene>
<evidence type="ECO:0000259" key="2">
    <source>
        <dbReference type="PROSITE" id="PS51464"/>
    </source>
</evidence>
<dbReference type="Proteomes" id="UP000831537">
    <property type="component" value="Chromosome"/>
</dbReference>
<sequence length="276" mass="31654">MVPLQVDKADLTQNQIKIANYISKHLQQVLLSTEKEIASEIGISIASVSRFWPVIGYQNLKAFKQQMKKELEVSPARKIRGISSTPVQQKTYLTMEKSISLLQETFDNLQPDKFQQAIDSLFRAKKVYVLATGPSKGLGELFVYRIKRFGISIHLIEHHGNEILEDLLHLTNQDVVVLFAFGRLLPEEKIVLEYQREIHYQTIMITDQLIADFTSLATITLFASRGDTNEFHSMVAPTLLIENMILSLSMKEKEQNIARLEHLSALRKKYEKDLPR</sequence>
<dbReference type="InterPro" id="IPR047640">
    <property type="entry name" value="RpiR-like"/>
</dbReference>
<dbReference type="InterPro" id="IPR036388">
    <property type="entry name" value="WH-like_DNA-bd_sf"/>
</dbReference>
<reference evidence="3 4" key="1">
    <citation type="submission" date="2022-04" db="EMBL/GenBank/DDBJ databases">
        <title>Gracilibacillus sp. isolated from saltern.</title>
        <authorList>
            <person name="Won M."/>
            <person name="Lee C.-M."/>
            <person name="Woen H.-Y."/>
            <person name="Kwon S.-W."/>
        </authorList>
    </citation>
    <scope>NUCLEOTIDE SEQUENCE [LARGE SCALE GENOMIC DNA]</scope>
    <source>
        <strain evidence="3 4">SSPM10-3</strain>
    </source>
</reference>
<dbReference type="PROSITE" id="PS51464">
    <property type="entry name" value="SIS"/>
    <property type="match status" value="1"/>
</dbReference>
<dbReference type="Gene3D" id="3.40.50.10490">
    <property type="entry name" value="Glucose-6-phosphate isomerase like protein, domain 1"/>
    <property type="match status" value="1"/>
</dbReference>
<dbReference type="PANTHER" id="PTHR30514:SF18">
    <property type="entry name" value="RPIR-FAMILY TRANSCRIPTIONAL REGULATOR"/>
    <property type="match status" value="1"/>
</dbReference>
<keyword evidence="4" id="KW-1185">Reference proteome</keyword>
<evidence type="ECO:0000313" key="4">
    <source>
        <dbReference type="Proteomes" id="UP000831537"/>
    </source>
</evidence>
<feature type="domain" description="HTH rpiR-type" evidence="1">
    <location>
        <begin position="1"/>
        <end position="74"/>
    </location>
</feature>
<dbReference type="PANTHER" id="PTHR30514">
    <property type="entry name" value="GLUCOKINASE"/>
    <property type="match status" value="1"/>
</dbReference>
<dbReference type="RefSeq" id="WP_244747090.1">
    <property type="nucleotide sequence ID" value="NZ_CP095071.1"/>
</dbReference>
<dbReference type="Gene3D" id="1.10.10.10">
    <property type="entry name" value="Winged helix-like DNA-binding domain superfamily/Winged helix DNA-binding domain"/>
    <property type="match status" value="1"/>
</dbReference>
<feature type="domain" description="SIS" evidence="2">
    <location>
        <begin position="117"/>
        <end position="255"/>
    </location>
</feature>
<evidence type="ECO:0000259" key="1">
    <source>
        <dbReference type="PROSITE" id="PS51071"/>
    </source>
</evidence>
<evidence type="ECO:0000313" key="3">
    <source>
        <dbReference type="EMBL" id="UOQ86727.1"/>
    </source>
</evidence>
<dbReference type="InterPro" id="IPR000281">
    <property type="entry name" value="HTH_RpiR"/>
</dbReference>
<dbReference type="SUPFAM" id="SSF53697">
    <property type="entry name" value="SIS domain"/>
    <property type="match status" value="1"/>
</dbReference>